<dbReference type="EMBL" id="NHOQ01000420">
    <property type="protein sequence ID" value="PWA30359.1"/>
    <property type="molecule type" value="Genomic_DNA"/>
</dbReference>
<reference evidence="1 2" key="1">
    <citation type="journal article" date="2018" name="G3 (Bethesda)">
        <title>A High-Quality Reference Genome for the Invasive Mosquitofish Gambusia affinis Using a Chicago Library.</title>
        <authorList>
            <person name="Hoffberg S.L."/>
            <person name="Troendle N.J."/>
            <person name="Glenn T.C."/>
            <person name="Mahmud O."/>
            <person name="Louha S."/>
            <person name="Chalopin D."/>
            <person name="Bennetzen J.L."/>
            <person name="Mauricio R."/>
        </authorList>
    </citation>
    <scope>NUCLEOTIDE SEQUENCE [LARGE SCALE GENOMIC DNA]</scope>
    <source>
        <strain evidence="1">NE01/NJP1002.9</strain>
        <tissue evidence="1">Muscle</tissue>
    </source>
</reference>
<evidence type="ECO:0000313" key="1">
    <source>
        <dbReference type="EMBL" id="PWA30359.1"/>
    </source>
</evidence>
<keyword evidence="2" id="KW-1185">Reference proteome</keyword>
<proteinExistence type="predicted"/>
<gene>
    <name evidence="1" type="ORF">CCH79_00015681</name>
</gene>
<evidence type="ECO:0000313" key="2">
    <source>
        <dbReference type="Proteomes" id="UP000250572"/>
    </source>
</evidence>
<accession>A0A315W3H2</accession>
<protein>
    <submittedName>
        <fullName evidence="1">Uncharacterized protein</fullName>
    </submittedName>
</protein>
<name>A0A315W3H2_GAMAF</name>
<comment type="caution">
    <text evidence="1">The sequence shown here is derived from an EMBL/GenBank/DDBJ whole genome shotgun (WGS) entry which is preliminary data.</text>
</comment>
<sequence length="138" mass="16326">MPWMEQLRPLFSPVLSNEFNLMFSCPAVAKRSQRSNKETNKKSSLNGKNMTDLITLINSTSPENLEMCDHTTEGNHRIYMFHFRCLFAKLRGINYENKHEKERLRQQDRQQVRQRQDNCVNKIADNYVKIIFNNTVNS</sequence>
<dbReference type="Proteomes" id="UP000250572">
    <property type="component" value="Unassembled WGS sequence"/>
</dbReference>
<dbReference type="AlphaFoldDB" id="A0A315W3H2"/>
<organism evidence="1 2">
    <name type="scientific">Gambusia affinis</name>
    <name type="common">Western mosquitofish</name>
    <name type="synonym">Heterandria affinis</name>
    <dbReference type="NCBI Taxonomy" id="33528"/>
    <lineage>
        <taxon>Eukaryota</taxon>
        <taxon>Metazoa</taxon>
        <taxon>Chordata</taxon>
        <taxon>Craniata</taxon>
        <taxon>Vertebrata</taxon>
        <taxon>Euteleostomi</taxon>
        <taxon>Actinopterygii</taxon>
        <taxon>Neopterygii</taxon>
        <taxon>Teleostei</taxon>
        <taxon>Neoteleostei</taxon>
        <taxon>Acanthomorphata</taxon>
        <taxon>Ovalentaria</taxon>
        <taxon>Atherinomorphae</taxon>
        <taxon>Cyprinodontiformes</taxon>
        <taxon>Poeciliidae</taxon>
        <taxon>Poeciliinae</taxon>
        <taxon>Gambusia</taxon>
    </lineage>
</organism>